<dbReference type="InterPro" id="IPR004291">
    <property type="entry name" value="Transposase_IS66_central"/>
</dbReference>
<dbReference type="Pfam" id="PF03050">
    <property type="entry name" value="DDE_Tnp_IS66"/>
    <property type="match status" value="1"/>
</dbReference>
<dbReference type="PANTHER" id="PTHR33678:SF1">
    <property type="entry name" value="BLL1576 PROTEIN"/>
    <property type="match status" value="1"/>
</dbReference>
<name>A0A1I4DHS2_9HYPH</name>
<protein>
    <submittedName>
        <fullName evidence="4">Transposase</fullName>
    </submittedName>
</protein>
<evidence type="ECO:0000259" key="3">
    <source>
        <dbReference type="Pfam" id="PF13007"/>
    </source>
</evidence>
<dbReference type="Proteomes" id="UP000198755">
    <property type="component" value="Unassembled WGS sequence"/>
</dbReference>
<organism evidence="4 5">
    <name type="scientific">Methylocapsa palsarum</name>
    <dbReference type="NCBI Taxonomy" id="1612308"/>
    <lineage>
        <taxon>Bacteria</taxon>
        <taxon>Pseudomonadati</taxon>
        <taxon>Pseudomonadota</taxon>
        <taxon>Alphaproteobacteria</taxon>
        <taxon>Hyphomicrobiales</taxon>
        <taxon>Beijerinckiaceae</taxon>
        <taxon>Methylocapsa</taxon>
    </lineage>
</organism>
<accession>A0A1I4DHS2</accession>
<dbReference type="STRING" id="1612308.SAMN05444581_1752"/>
<dbReference type="PANTHER" id="PTHR33678">
    <property type="entry name" value="BLL1576 PROTEIN"/>
    <property type="match status" value="1"/>
</dbReference>
<evidence type="ECO:0000313" key="4">
    <source>
        <dbReference type="EMBL" id="SFK93062.1"/>
    </source>
</evidence>
<feature type="domain" description="Transposase IS66 zinc-finger binding" evidence="2">
    <location>
        <begin position="118"/>
        <end position="162"/>
    </location>
</feature>
<dbReference type="InterPro" id="IPR024474">
    <property type="entry name" value="Znf_dom_IS66"/>
</dbReference>
<feature type="domain" description="Transposase TnpC homeodomain" evidence="3">
    <location>
        <begin position="37"/>
        <end position="112"/>
    </location>
</feature>
<feature type="domain" description="Transposase IS66 central" evidence="1">
    <location>
        <begin position="176"/>
        <end position="215"/>
    </location>
</feature>
<reference evidence="4 5" key="1">
    <citation type="submission" date="2016-10" db="EMBL/GenBank/DDBJ databases">
        <authorList>
            <person name="de Groot N.N."/>
        </authorList>
    </citation>
    <scope>NUCLEOTIDE SEQUENCE [LARGE SCALE GENOMIC DNA]</scope>
    <source>
        <strain evidence="4 5">NE2</strain>
    </source>
</reference>
<proteinExistence type="predicted"/>
<evidence type="ECO:0000259" key="2">
    <source>
        <dbReference type="Pfam" id="PF13005"/>
    </source>
</evidence>
<dbReference type="EMBL" id="FOSN01000075">
    <property type="protein sequence ID" value="SFK93062.1"/>
    <property type="molecule type" value="Genomic_DNA"/>
</dbReference>
<dbReference type="InterPro" id="IPR052344">
    <property type="entry name" value="Transposase-related"/>
</dbReference>
<dbReference type="Pfam" id="PF13005">
    <property type="entry name" value="zf-IS66"/>
    <property type="match status" value="1"/>
</dbReference>
<evidence type="ECO:0000259" key="1">
    <source>
        <dbReference type="Pfam" id="PF03050"/>
    </source>
</evidence>
<evidence type="ECO:0000313" key="5">
    <source>
        <dbReference type="Proteomes" id="UP000198755"/>
    </source>
</evidence>
<dbReference type="AlphaFoldDB" id="A0A1I4DHS2"/>
<keyword evidence="5" id="KW-1185">Reference proteome</keyword>
<dbReference type="InterPro" id="IPR024463">
    <property type="entry name" value="Transposase_TnpC_homeodom"/>
</dbReference>
<gene>
    <name evidence="4" type="ORF">SAMN05444581_1752</name>
</gene>
<dbReference type="OrthoDB" id="9800877at2"/>
<dbReference type="RefSeq" id="WP_139223771.1">
    <property type="nucleotide sequence ID" value="NZ_FOSN01000075.1"/>
</dbReference>
<sequence>MGSVRAALAAENAALKAELAVARAKTSEDMALIAAQKLRIAKLERQIYGQRSERLVRLIDQLSLTFEELETGATEDELAAERAVAKTTTVAGFTRKRPERDTFPEHLPRERVVIEGPAACACCGGLRLRKLGEDVTQTLETIPRQWKVIETVREKFSCRDCEKITQAPAPFHVVARGWAGPSLLAMIAFEKFGQHQPLNRQAERYALEGAPIALST</sequence>
<feature type="non-terminal residue" evidence="4">
    <location>
        <position position="216"/>
    </location>
</feature>
<dbReference type="Pfam" id="PF13007">
    <property type="entry name" value="LZ_Tnp_IS66"/>
    <property type="match status" value="1"/>
</dbReference>